<keyword evidence="4" id="KW-1185">Reference proteome</keyword>
<evidence type="ECO:0000256" key="1">
    <source>
        <dbReference type="SAM" id="Coils"/>
    </source>
</evidence>
<feature type="signal peptide" evidence="2">
    <location>
        <begin position="1"/>
        <end position="30"/>
    </location>
</feature>
<evidence type="ECO:0000256" key="2">
    <source>
        <dbReference type="SAM" id="SignalP"/>
    </source>
</evidence>
<dbReference type="SUPFAM" id="SSF57997">
    <property type="entry name" value="Tropomyosin"/>
    <property type="match status" value="1"/>
</dbReference>
<accession>A0ABT1U1A3</accession>
<dbReference type="RefSeq" id="WP_256613935.1">
    <property type="nucleotide sequence ID" value="NZ_JANIBK010000012.1"/>
</dbReference>
<protein>
    <recommendedName>
        <fullName evidence="5">DNA repair protein</fullName>
    </recommendedName>
</protein>
<name>A0ABT1U1A3_9GAMM</name>
<feature type="coiled-coil region" evidence="1">
    <location>
        <begin position="42"/>
        <end position="146"/>
    </location>
</feature>
<evidence type="ECO:0000313" key="4">
    <source>
        <dbReference type="Proteomes" id="UP001524586"/>
    </source>
</evidence>
<keyword evidence="2" id="KW-0732">Signal</keyword>
<organism evidence="3 4">
    <name type="scientific">Methylomonas rivi</name>
    <dbReference type="NCBI Taxonomy" id="2952226"/>
    <lineage>
        <taxon>Bacteria</taxon>
        <taxon>Pseudomonadati</taxon>
        <taxon>Pseudomonadota</taxon>
        <taxon>Gammaproteobacteria</taxon>
        <taxon>Methylococcales</taxon>
        <taxon>Methylococcaceae</taxon>
        <taxon>Methylomonas</taxon>
    </lineage>
</organism>
<sequence>MQVIVRKMAKLGLVHALLAVFALLPAVSQAVPRDANANNGAVLKLQAMVKSLTAERDAAKAEAAAAAAELEQLKKDKEAALAAKDSLSSELAAQKSSADAVRNRLGSTESRLNDVSDKYAKTSSAKAELETELAALRAKQQGTEQQLQTCGQHNVKLYQSAQELLERYRNKGTFSGLLQDEPLLQFQSVDMQNIVQEYQDQLAAGRYGQESSNSAETH</sequence>
<dbReference type="Gene3D" id="1.10.287.1490">
    <property type="match status" value="1"/>
</dbReference>
<feature type="chain" id="PRO_5045170138" description="DNA repair protein" evidence="2">
    <location>
        <begin position="31"/>
        <end position="218"/>
    </location>
</feature>
<keyword evidence="1" id="KW-0175">Coiled coil</keyword>
<reference evidence="3 4" key="1">
    <citation type="submission" date="2022-07" db="EMBL/GenBank/DDBJ databases">
        <title>Methylomonas rivi sp. nov., Methylomonas rosea sp. nov., Methylomonas aureus sp. nov. and Methylomonas subterranea sp. nov., four novel methanotrophs isolated from a freshwater creek and the deep terrestrial subsurface.</title>
        <authorList>
            <person name="Abin C."/>
            <person name="Sankaranarayanan K."/>
            <person name="Garner C."/>
            <person name="Sindelar R."/>
            <person name="Kotary K."/>
            <person name="Garner R."/>
            <person name="Barclay S."/>
            <person name="Lawson P."/>
            <person name="Krumholz L."/>
        </authorList>
    </citation>
    <scope>NUCLEOTIDE SEQUENCE [LARGE SCALE GENOMIC DNA]</scope>
    <source>
        <strain evidence="3 4">WSC-6</strain>
    </source>
</reference>
<dbReference type="EMBL" id="JANIBK010000012">
    <property type="protein sequence ID" value="MCQ8127603.1"/>
    <property type="molecule type" value="Genomic_DNA"/>
</dbReference>
<comment type="caution">
    <text evidence="3">The sequence shown here is derived from an EMBL/GenBank/DDBJ whole genome shotgun (WGS) entry which is preliminary data.</text>
</comment>
<dbReference type="Proteomes" id="UP001524586">
    <property type="component" value="Unassembled WGS sequence"/>
</dbReference>
<evidence type="ECO:0008006" key="5">
    <source>
        <dbReference type="Google" id="ProtNLM"/>
    </source>
</evidence>
<gene>
    <name evidence="3" type="ORF">NP596_03945</name>
</gene>
<evidence type="ECO:0000313" key="3">
    <source>
        <dbReference type="EMBL" id="MCQ8127603.1"/>
    </source>
</evidence>
<proteinExistence type="predicted"/>